<evidence type="ECO:0000313" key="4">
    <source>
        <dbReference type="EMBL" id="SDQ89209.1"/>
    </source>
</evidence>
<evidence type="ECO:0000256" key="1">
    <source>
        <dbReference type="ARBA" id="ARBA00007125"/>
    </source>
</evidence>
<accession>A0A1H1EL59</accession>
<dbReference type="GO" id="GO:0016462">
    <property type="term" value="F:pyrophosphatase activity"/>
    <property type="evidence" value="ECO:0007669"/>
    <property type="project" value="TreeGrafter"/>
</dbReference>
<dbReference type="OrthoDB" id="9793035at2"/>
<evidence type="ECO:0000259" key="3">
    <source>
        <dbReference type="Pfam" id="PF02541"/>
    </source>
</evidence>
<dbReference type="FunFam" id="3.30.420.150:FF:000006">
    <property type="entry name" value="Ppx/GppA family phosphatase"/>
    <property type="match status" value="1"/>
</dbReference>
<sequence>MRLGVLDIGSNTVHLLLVDAHPGARPVPFASHKRPLSLVAFLDGDGNINEAGQQELIGFIREAWAFAGQHSAEDMLAFCTSAIREAANGDAVLARVQAETNVALQELTGPQEAAMTLVAVRRWYGWGAGTILDLDIGGGSFEMAIGHDEQPDVAASVPLGAGRLTRDWLPSDPPSAGSVKDLRHYIRETLAPAVQEFDGAGFPDLVAGTSKTFRSLARITGAAPSAAGPYIRRELRREDLSLWTQRLSAMPASDRANLPGVSLVRAPQLLAGALVAEAAMEMFNINSMVICPWALREGLILKRFDHLLYDSDAPVRPVGTALVQKALEPAPAVERLDSAIP</sequence>
<dbReference type="InterPro" id="IPR050273">
    <property type="entry name" value="GppA/Ppx_hydrolase"/>
</dbReference>
<gene>
    <name evidence="4" type="ORF">SAMN04489742_2978</name>
</gene>
<dbReference type="PANTHER" id="PTHR30005">
    <property type="entry name" value="EXOPOLYPHOSPHATASE"/>
    <property type="match status" value="1"/>
</dbReference>
<dbReference type="Proteomes" id="UP000181917">
    <property type="component" value="Unassembled WGS sequence"/>
</dbReference>
<dbReference type="CDD" id="cd24056">
    <property type="entry name" value="ASKHA_NBD_MtPPX1-like"/>
    <property type="match status" value="1"/>
</dbReference>
<dbReference type="Gene3D" id="3.30.420.40">
    <property type="match status" value="1"/>
</dbReference>
<keyword evidence="5" id="KW-1185">Reference proteome</keyword>
<dbReference type="PANTHER" id="PTHR30005:SF0">
    <property type="entry name" value="RETROGRADE REGULATION PROTEIN 2"/>
    <property type="match status" value="1"/>
</dbReference>
<reference evidence="4 5" key="1">
    <citation type="submission" date="2016-10" db="EMBL/GenBank/DDBJ databases">
        <authorList>
            <person name="de Groot N.N."/>
        </authorList>
    </citation>
    <scope>NUCLEOTIDE SEQUENCE [LARGE SCALE GENOMIC DNA]</scope>
    <source>
        <strain evidence="4 5">DSM 20117</strain>
    </source>
</reference>
<feature type="domain" description="Ppx/GppA phosphatase N-terminal" evidence="3">
    <location>
        <begin position="27"/>
        <end position="303"/>
    </location>
</feature>
<protein>
    <submittedName>
        <fullName evidence="4">Exopolyphosphatase / guanosine-5'-triphosphate,3'-diphosphate pyrophosphatase</fullName>
    </submittedName>
</protein>
<comment type="similarity">
    <text evidence="1">Belongs to the GppA/Ppx family.</text>
</comment>
<keyword evidence="2" id="KW-0378">Hydrolase</keyword>
<name>A0A1H1EL59_9MICC</name>
<evidence type="ECO:0000256" key="2">
    <source>
        <dbReference type="ARBA" id="ARBA00022801"/>
    </source>
</evidence>
<dbReference type="Gene3D" id="3.30.420.150">
    <property type="entry name" value="Exopolyphosphatase. Domain 2"/>
    <property type="match status" value="1"/>
</dbReference>
<dbReference type="InterPro" id="IPR043129">
    <property type="entry name" value="ATPase_NBD"/>
</dbReference>
<dbReference type="STRING" id="37928.SAMN04489742_2978"/>
<dbReference type="Pfam" id="PF02541">
    <property type="entry name" value="Ppx-GppA"/>
    <property type="match status" value="1"/>
</dbReference>
<proteinExistence type="inferred from homology"/>
<dbReference type="SUPFAM" id="SSF53067">
    <property type="entry name" value="Actin-like ATPase domain"/>
    <property type="match status" value="2"/>
</dbReference>
<evidence type="ECO:0000313" key="5">
    <source>
        <dbReference type="Proteomes" id="UP000181917"/>
    </source>
</evidence>
<dbReference type="EMBL" id="FNKH01000002">
    <property type="protein sequence ID" value="SDQ89209.1"/>
    <property type="molecule type" value="Genomic_DNA"/>
</dbReference>
<dbReference type="InterPro" id="IPR003695">
    <property type="entry name" value="Ppx_GppA_N"/>
</dbReference>
<organism evidence="4 5">
    <name type="scientific">Crystallibacter crystallopoietes</name>
    <dbReference type="NCBI Taxonomy" id="37928"/>
    <lineage>
        <taxon>Bacteria</taxon>
        <taxon>Bacillati</taxon>
        <taxon>Actinomycetota</taxon>
        <taxon>Actinomycetes</taxon>
        <taxon>Micrococcales</taxon>
        <taxon>Micrococcaceae</taxon>
        <taxon>Crystallibacter</taxon>
    </lineage>
</organism>
<dbReference type="KEGG" id="acry:AC20117_02585"/>
<dbReference type="AlphaFoldDB" id="A0A1H1EL59"/>
<dbReference type="RefSeq" id="WP_074701112.1">
    <property type="nucleotide sequence ID" value="NZ_CP018863.1"/>
</dbReference>